<evidence type="ECO:0000313" key="1">
    <source>
        <dbReference type="EMBL" id="UVD81946.1"/>
    </source>
</evidence>
<proteinExistence type="predicted"/>
<dbReference type="RefSeq" id="WP_258211120.1">
    <property type="nucleotide sequence ID" value="NZ_CP102734.1"/>
</dbReference>
<sequence length="164" mass="20133">MIKNNTFLIKVVKTELKKNNLYNEYKLTFKNRQIRFVLTKLIILFDLEIQVKQISELESYLINKNNSKMFLLPLQELFAMQKNHPLKKIDAKNLANFLFYIYQTSRFYYDKKTGQKNIFINKNVEIVHRKNTEKRNYYHAFARQLEEIYPDYNFYLRQILKWVI</sequence>
<name>A0ABY5R9H3_9MOLU</name>
<keyword evidence="2" id="KW-1185">Reference proteome</keyword>
<reference evidence="1" key="1">
    <citation type="submission" date="2022-08" db="EMBL/GenBank/DDBJ databases">
        <title>Complete genome of Mycoplasma iguanae type strain 2327.</title>
        <authorList>
            <person name="Spergser J."/>
        </authorList>
    </citation>
    <scope>NUCLEOTIDE SEQUENCE</scope>
    <source>
        <strain evidence="1">2327</strain>
    </source>
</reference>
<evidence type="ECO:0000313" key="2">
    <source>
        <dbReference type="Proteomes" id="UP001059252"/>
    </source>
</evidence>
<organism evidence="1 2">
    <name type="scientific">Mycoplasma iguanae</name>
    <dbReference type="NCBI Taxonomy" id="292461"/>
    <lineage>
        <taxon>Bacteria</taxon>
        <taxon>Bacillati</taxon>
        <taxon>Mycoplasmatota</taxon>
        <taxon>Mollicutes</taxon>
        <taxon>Mycoplasmataceae</taxon>
        <taxon>Mycoplasma</taxon>
    </lineage>
</organism>
<accession>A0ABY5R9H3</accession>
<dbReference type="Proteomes" id="UP001059252">
    <property type="component" value="Chromosome"/>
</dbReference>
<dbReference type="EMBL" id="CP102734">
    <property type="protein sequence ID" value="UVD81946.1"/>
    <property type="molecule type" value="Genomic_DNA"/>
</dbReference>
<protein>
    <submittedName>
        <fullName evidence="1">Uncharacterized protein</fullName>
    </submittedName>
</protein>
<gene>
    <name evidence="1" type="ORF">NV226_01410</name>
</gene>